<sequence length="133" mass="14585">MKKCPDCVTLFRVQGGTPPAASKNLIVIDANGNPRINKTTLNISTGDPKHAQYFLSKRPGAKITSFEIPKWMDEFIQSEAIPQVGYRTNPLNQGGLAPKVVDPSTPGRSYELPSIWADWLEEVAIKGSGKVFE</sequence>
<protein>
    <submittedName>
        <fullName evidence="1">Uncharacterized protein</fullName>
    </submittedName>
</protein>
<proteinExistence type="predicted"/>
<gene>
    <name evidence="1" type="ORF">PN36_33030</name>
</gene>
<evidence type="ECO:0000313" key="2">
    <source>
        <dbReference type="Proteomes" id="UP000030428"/>
    </source>
</evidence>
<name>A0A4E0QRA5_9GAMM</name>
<organism evidence="1 2">
    <name type="scientific">Candidatus Thiomargarita nelsonii</name>
    <dbReference type="NCBI Taxonomy" id="1003181"/>
    <lineage>
        <taxon>Bacteria</taxon>
        <taxon>Pseudomonadati</taxon>
        <taxon>Pseudomonadota</taxon>
        <taxon>Gammaproteobacteria</taxon>
        <taxon>Thiotrichales</taxon>
        <taxon>Thiotrichaceae</taxon>
        <taxon>Thiomargarita</taxon>
    </lineage>
</organism>
<dbReference type="AlphaFoldDB" id="A0A4E0QRA5"/>
<dbReference type="Proteomes" id="UP000030428">
    <property type="component" value="Unassembled WGS sequence"/>
</dbReference>
<evidence type="ECO:0000313" key="1">
    <source>
        <dbReference type="EMBL" id="TGO01965.1"/>
    </source>
</evidence>
<dbReference type="EMBL" id="JSZA02000317">
    <property type="protein sequence ID" value="TGO01965.1"/>
    <property type="molecule type" value="Genomic_DNA"/>
</dbReference>
<keyword evidence="2" id="KW-1185">Reference proteome</keyword>
<reference evidence="1 2" key="1">
    <citation type="journal article" date="2016" name="Front. Microbiol.">
        <title>Single-Cell (Meta-)Genomics of a Dimorphic Candidatus Thiomargarita nelsonii Reveals Genomic Plasticity.</title>
        <authorList>
            <person name="Flood B.E."/>
            <person name="Fliss P."/>
            <person name="Jones D.S."/>
            <person name="Dick G.J."/>
            <person name="Jain S."/>
            <person name="Kaster A.K."/>
            <person name="Winkel M."/>
            <person name="Mussmann M."/>
            <person name="Bailey J."/>
        </authorList>
    </citation>
    <scope>NUCLEOTIDE SEQUENCE [LARGE SCALE GENOMIC DNA]</scope>
    <source>
        <strain evidence="1">Hydrate Ridge</strain>
    </source>
</reference>
<comment type="caution">
    <text evidence="1">The sequence shown here is derived from an EMBL/GenBank/DDBJ whole genome shotgun (WGS) entry which is preliminary data.</text>
</comment>
<accession>A0A4E0QRA5</accession>